<dbReference type="EMBL" id="AP020326">
    <property type="protein sequence ID" value="BBN45716.1"/>
    <property type="molecule type" value="Genomic_DNA"/>
</dbReference>
<dbReference type="GO" id="GO:0008757">
    <property type="term" value="F:S-adenosylmethionine-dependent methyltransferase activity"/>
    <property type="evidence" value="ECO:0007669"/>
    <property type="project" value="InterPro"/>
</dbReference>
<sequence length="206" mass="22364">MRPPNVEIDRQKGVIAMAMNLLHRHRCSSAGWAKEVADELLPWALDGVELGSRTLEIGPGYGATLSALLDRTASLTAVELDPVMADRLQRRYGDRARVIQASGTETGLPANHFTSVVCFTMLHHVPSPQLQDQLFAEALRVLQPGGTFAGSDGVPSWAFRLLHVADTYNPVAPKDLPGRLAAAGFADIHADARGGRQRWRAVKPID</sequence>
<dbReference type="PANTHER" id="PTHR42912">
    <property type="entry name" value="METHYLTRANSFERASE"/>
    <property type="match status" value="1"/>
</dbReference>
<organism evidence="3 4">
    <name type="scientific">Mycobacterium avium subsp. hominissuis</name>
    <dbReference type="NCBI Taxonomy" id="439334"/>
    <lineage>
        <taxon>Bacteria</taxon>
        <taxon>Bacillati</taxon>
        <taxon>Actinomycetota</taxon>
        <taxon>Actinomycetes</taxon>
        <taxon>Mycobacteriales</taxon>
        <taxon>Mycobacteriaceae</taxon>
        <taxon>Mycobacterium</taxon>
        <taxon>Mycobacterium avium complex (MAC)</taxon>
    </lineage>
</organism>
<keyword evidence="1" id="KW-0808">Transferase</keyword>
<dbReference type="InterPro" id="IPR050508">
    <property type="entry name" value="Methyltransf_Superfamily"/>
</dbReference>
<reference evidence="3 4" key="1">
    <citation type="submission" date="2019-09" db="EMBL/GenBank/DDBJ databases">
        <title>Complete genome sequence of Mycobacterium avium subsp. hominissuis strain JP-H-1.</title>
        <authorList>
            <person name="Kinoshita Y."/>
            <person name="Niwa H."/>
            <person name="Uchida-Fujii E."/>
            <person name="Nukada T."/>
        </authorList>
    </citation>
    <scope>NUCLEOTIDE SEQUENCE [LARGE SCALE GENOMIC DNA]</scope>
    <source>
        <strain evidence="3 4">JP-H-1</strain>
    </source>
</reference>
<protein>
    <recommendedName>
        <fullName evidence="2">Methyltransferase type 11 domain-containing protein</fullName>
    </recommendedName>
</protein>
<dbReference type="SUPFAM" id="SSF53335">
    <property type="entry name" value="S-adenosyl-L-methionine-dependent methyltransferases"/>
    <property type="match status" value="1"/>
</dbReference>
<dbReference type="Gene3D" id="3.40.50.150">
    <property type="entry name" value="Vaccinia Virus protein VP39"/>
    <property type="match status" value="1"/>
</dbReference>
<accession>A0AAI8SIR0</accession>
<feature type="domain" description="Methyltransferase type 11" evidence="2">
    <location>
        <begin position="55"/>
        <end position="149"/>
    </location>
</feature>
<evidence type="ECO:0000256" key="1">
    <source>
        <dbReference type="ARBA" id="ARBA00022603"/>
    </source>
</evidence>
<dbReference type="Proteomes" id="UP000327362">
    <property type="component" value="Chromosome"/>
</dbReference>
<name>A0AAI8SIR0_MYCAV</name>
<gene>
    <name evidence="3" type="ORF">JPH1_01910</name>
</gene>
<evidence type="ECO:0000313" key="4">
    <source>
        <dbReference type="Proteomes" id="UP000327362"/>
    </source>
</evidence>
<dbReference type="AlphaFoldDB" id="A0AAI8SIR0"/>
<dbReference type="CDD" id="cd02440">
    <property type="entry name" value="AdoMet_MTases"/>
    <property type="match status" value="1"/>
</dbReference>
<dbReference type="InterPro" id="IPR029063">
    <property type="entry name" value="SAM-dependent_MTases_sf"/>
</dbReference>
<keyword evidence="1" id="KW-0489">Methyltransferase</keyword>
<proteinExistence type="predicted"/>
<dbReference type="PANTHER" id="PTHR42912:SF93">
    <property type="entry name" value="N6-ADENOSINE-METHYLTRANSFERASE TMT1A"/>
    <property type="match status" value="1"/>
</dbReference>
<dbReference type="InterPro" id="IPR013216">
    <property type="entry name" value="Methyltransf_11"/>
</dbReference>
<evidence type="ECO:0000313" key="3">
    <source>
        <dbReference type="EMBL" id="BBN45716.1"/>
    </source>
</evidence>
<evidence type="ECO:0000259" key="2">
    <source>
        <dbReference type="Pfam" id="PF08241"/>
    </source>
</evidence>
<dbReference type="GO" id="GO:0032259">
    <property type="term" value="P:methylation"/>
    <property type="evidence" value="ECO:0007669"/>
    <property type="project" value="UniProtKB-KW"/>
</dbReference>
<dbReference type="Pfam" id="PF08241">
    <property type="entry name" value="Methyltransf_11"/>
    <property type="match status" value="1"/>
</dbReference>